<evidence type="ECO:0000313" key="2">
    <source>
        <dbReference type="EMBL" id="KAK9496613.1"/>
    </source>
</evidence>
<gene>
    <name evidence="2" type="ORF">O3M35_013117</name>
</gene>
<sequence>MWQQAGFKKQRNTDWSEEDDTPLSELKSSFDLYNQQFKSNPVALEEYLSIDDDLIVADYPTDNDILNKIKQCDDEDKDLSDDESALPVPVPPSNKEMRHILNKCSDYLYSKKTVTTEVYRALATLENFVDNQFFKMKQSKILDFLDK</sequence>
<protein>
    <submittedName>
        <fullName evidence="2">Uncharacterized protein</fullName>
    </submittedName>
</protein>
<organism evidence="2 3">
    <name type="scientific">Rhynocoris fuscipes</name>
    <dbReference type="NCBI Taxonomy" id="488301"/>
    <lineage>
        <taxon>Eukaryota</taxon>
        <taxon>Metazoa</taxon>
        <taxon>Ecdysozoa</taxon>
        <taxon>Arthropoda</taxon>
        <taxon>Hexapoda</taxon>
        <taxon>Insecta</taxon>
        <taxon>Pterygota</taxon>
        <taxon>Neoptera</taxon>
        <taxon>Paraneoptera</taxon>
        <taxon>Hemiptera</taxon>
        <taxon>Heteroptera</taxon>
        <taxon>Panheteroptera</taxon>
        <taxon>Cimicomorpha</taxon>
        <taxon>Reduviidae</taxon>
        <taxon>Harpactorinae</taxon>
        <taxon>Harpactorini</taxon>
        <taxon>Rhynocoris</taxon>
    </lineage>
</organism>
<feature type="region of interest" description="Disordered" evidence="1">
    <location>
        <begin position="1"/>
        <end position="22"/>
    </location>
</feature>
<comment type="caution">
    <text evidence="2">The sequence shown here is derived from an EMBL/GenBank/DDBJ whole genome shotgun (WGS) entry which is preliminary data.</text>
</comment>
<reference evidence="2 3" key="1">
    <citation type="submission" date="2022-12" db="EMBL/GenBank/DDBJ databases">
        <title>Chromosome-level genome assembly of true bugs.</title>
        <authorList>
            <person name="Ma L."/>
            <person name="Li H."/>
        </authorList>
    </citation>
    <scope>NUCLEOTIDE SEQUENCE [LARGE SCALE GENOMIC DNA]</scope>
    <source>
        <strain evidence="2">Lab_2022b</strain>
    </source>
</reference>
<dbReference type="EMBL" id="JAPXFL010000065">
    <property type="protein sequence ID" value="KAK9496613.1"/>
    <property type="molecule type" value="Genomic_DNA"/>
</dbReference>
<keyword evidence="3" id="KW-1185">Reference proteome</keyword>
<proteinExistence type="predicted"/>
<dbReference type="Proteomes" id="UP001461498">
    <property type="component" value="Unassembled WGS sequence"/>
</dbReference>
<name>A0AAW1CGQ1_9HEMI</name>
<dbReference type="AlphaFoldDB" id="A0AAW1CGQ1"/>
<accession>A0AAW1CGQ1</accession>
<evidence type="ECO:0000256" key="1">
    <source>
        <dbReference type="SAM" id="MobiDB-lite"/>
    </source>
</evidence>
<evidence type="ECO:0000313" key="3">
    <source>
        <dbReference type="Proteomes" id="UP001461498"/>
    </source>
</evidence>